<reference evidence="1 2" key="1">
    <citation type="submission" date="2019-05" db="EMBL/GenBank/DDBJ databases">
        <title>Draft genome sequence of Actinomadura sp. 14C53.</title>
        <authorList>
            <person name="Saricaoglu S."/>
            <person name="Isik K."/>
        </authorList>
    </citation>
    <scope>NUCLEOTIDE SEQUENCE [LARGE SCALE GENOMIC DNA]</scope>
    <source>
        <strain evidence="1 2">14C53</strain>
    </source>
</reference>
<name>A0A5C4IZ98_9ACTN</name>
<proteinExistence type="predicted"/>
<accession>A0A5C4IZ98</accession>
<dbReference type="Proteomes" id="UP000309174">
    <property type="component" value="Unassembled WGS sequence"/>
</dbReference>
<dbReference type="OrthoDB" id="3479263at2"/>
<keyword evidence="2" id="KW-1185">Reference proteome</keyword>
<organism evidence="1 2">
    <name type="scientific">Actinomadura soli</name>
    <dbReference type="NCBI Taxonomy" id="2508997"/>
    <lineage>
        <taxon>Bacteria</taxon>
        <taxon>Bacillati</taxon>
        <taxon>Actinomycetota</taxon>
        <taxon>Actinomycetes</taxon>
        <taxon>Streptosporangiales</taxon>
        <taxon>Thermomonosporaceae</taxon>
        <taxon>Actinomadura</taxon>
    </lineage>
</organism>
<protein>
    <submittedName>
        <fullName evidence="1">Uncharacterized protein</fullName>
    </submittedName>
</protein>
<sequence length="121" mass="13233">MVGRGDGGGAAGGQCHYLRGTIEDLRSKLTWPHMFQCPNRPGVAVYAEAGFGAKVAVLETDPSWFICWTRGEPHSGGNDVWYYTQGDRVTAMPGLYGWGYVPASDLRADRAPDPAITRRCR</sequence>
<dbReference type="AlphaFoldDB" id="A0A5C4IZ98"/>
<evidence type="ECO:0000313" key="1">
    <source>
        <dbReference type="EMBL" id="TMQ89185.1"/>
    </source>
</evidence>
<gene>
    <name evidence="1" type="ORF">ETD83_39105</name>
</gene>
<comment type="caution">
    <text evidence="1">The sequence shown here is derived from an EMBL/GenBank/DDBJ whole genome shotgun (WGS) entry which is preliminary data.</text>
</comment>
<dbReference type="EMBL" id="VCKW01000400">
    <property type="protein sequence ID" value="TMQ89185.1"/>
    <property type="molecule type" value="Genomic_DNA"/>
</dbReference>
<evidence type="ECO:0000313" key="2">
    <source>
        <dbReference type="Proteomes" id="UP000309174"/>
    </source>
</evidence>